<dbReference type="InterPro" id="IPR012427">
    <property type="entry name" value="DUF1622"/>
</dbReference>
<feature type="transmembrane region" description="Helical" evidence="1">
    <location>
        <begin position="12"/>
        <end position="36"/>
    </location>
</feature>
<keyword evidence="1" id="KW-0812">Transmembrane</keyword>
<evidence type="ECO:0000256" key="1">
    <source>
        <dbReference type="SAM" id="Phobius"/>
    </source>
</evidence>
<gene>
    <name evidence="2" type="ORF">AVDCRST_MAG77-3155</name>
</gene>
<accession>A0A6J4J903</accession>
<dbReference type="EMBL" id="CADCTC010000172">
    <property type="protein sequence ID" value="CAA9269994.1"/>
    <property type="molecule type" value="Genomic_DNA"/>
</dbReference>
<keyword evidence="1" id="KW-0472">Membrane</keyword>
<protein>
    <submittedName>
        <fullName evidence="2">Sll0939 protein</fullName>
    </submittedName>
</protein>
<dbReference type="Pfam" id="PF07784">
    <property type="entry name" value="DUF1622"/>
    <property type="match status" value="1"/>
</dbReference>
<dbReference type="PANTHER" id="PTHR38468">
    <property type="entry name" value="SLL0939 PROTEIN"/>
    <property type="match status" value="1"/>
</dbReference>
<evidence type="ECO:0000313" key="2">
    <source>
        <dbReference type="EMBL" id="CAA9269994.1"/>
    </source>
</evidence>
<organism evidence="2">
    <name type="scientific">uncultured Chloroflexota bacterium</name>
    <dbReference type="NCBI Taxonomy" id="166587"/>
    <lineage>
        <taxon>Bacteria</taxon>
        <taxon>Bacillati</taxon>
        <taxon>Chloroflexota</taxon>
        <taxon>environmental samples</taxon>
    </lineage>
</organism>
<sequence>MEHLSDPLRAVAQAVATVVEGIGVLVVAVAVGLALLRYTVALVKRDVPFPPDGLRLNFGRSLTLALEFLLAADILRTAVEPTWDEIARLAAIAAIRTALNFFLQHELAADTRQAARNVKGRDQMAGGAP</sequence>
<proteinExistence type="predicted"/>
<dbReference type="PANTHER" id="PTHR38468:SF1">
    <property type="entry name" value="SLL0939 PROTEIN"/>
    <property type="match status" value="1"/>
</dbReference>
<keyword evidence="1" id="KW-1133">Transmembrane helix</keyword>
<name>A0A6J4J903_9CHLR</name>
<reference evidence="2" key="1">
    <citation type="submission" date="2020-02" db="EMBL/GenBank/DDBJ databases">
        <authorList>
            <person name="Meier V. D."/>
        </authorList>
    </citation>
    <scope>NUCLEOTIDE SEQUENCE</scope>
    <source>
        <strain evidence="2">AVDCRST_MAG77</strain>
    </source>
</reference>
<dbReference type="AlphaFoldDB" id="A0A6J4J903"/>